<feature type="binding site" evidence="9">
    <location>
        <begin position="194"/>
        <end position="197"/>
    </location>
    <ligand>
        <name>substrate</name>
    </ligand>
</feature>
<keyword evidence="4 9" id="KW-0808">Transferase</keyword>
<keyword evidence="3 9" id="KW-0489">Methyltransferase</keyword>
<dbReference type="EMBL" id="SMAB01000008">
    <property type="protein sequence ID" value="TCS82556.1"/>
    <property type="molecule type" value="Genomic_DNA"/>
</dbReference>
<comment type="similarity">
    <text evidence="8 9">Belongs to the class I-like SAM-binding methyltransferase superfamily. TrmB family.</text>
</comment>
<evidence type="ECO:0000256" key="5">
    <source>
        <dbReference type="ARBA" id="ARBA00022691"/>
    </source>
</evidence>
<feature type="binding site" evidence="9">
    <location>
        <position position="122"/>
    </location>
    <ligand>
        <name>substrate</name>
    </ligand>
</feature>
<feature type="binding site" evidence="9">
    <location>
        <position position="118"/>
    </location>
    <ligand>
        <name>S-adenosyl-L-methionine</name>
        <dbReference type="ChEBI" id="CHEBI:59789"/>
    </ligand>
</feature>
<dbReference type="NCBIfam" id="NF001080">
    <property type="entry name" value="PRK00121.2-2"/>
    <property type="match status" value="1"/>
</dbReference>
<dbReference type="PANTHER" id="PTHR23417:SF14">
    <property type="entry name" value="PENTACOTRIPEPTIDE-REPEAT REGION OF PRORP DOMAIN-CONTAINING PROTEIN"/>
    <property type="match status" value="1"/>
</dbReference>
<comment type="function">
    <text evidence="2 9">Catalyzes the formation of N(7)-methylguanine at position 46 (m7G46) in tRNA.</text>
</comment>
<protein>
    <recommendedName>
        <fullName evidence="9">tRNA (guanine-N(7)-)-methyltransferase</fullName>
        <ecNumber evidence="9">2.1.1.33</ecNumber>
    </recommendedName>
    <alternativeName>
        <fullName evidence="9">tRNA (guanine(46)-N(7))-methyltransferase</fullName>
    </alternativeName>
    <alternativeName>
        <fullName evidence="9">tRNA(m7G46)-methyltransferase</fullName>
    </alternativeName>
</protein>
<proteinExistence type="inferred from homology"/>
<dbReference type="PANTHER" id="PTHR23417">
    <property type="entry name" value="3-DEOXY-D-MANNO-OCTULOSONIC-ACID TRANSFERASE/TRNA GUANINE-N 7 - -METHYLTRANSFERASE"/>
    <property type="match status" value="1"/>
</dbReference>
<evidence type="ECO:0000256" key="8">
    <source>
        <dbReference type="ARBA" id="ARBA00060767"/>
    </source>
</evidence>
<evidence type="ECO:0000313" key="11">
    <source>
        <dbReference type="Proteomes" id="UP000295788"/>
    </source>
</evidence>
<gene>
    <name evidence="9" type="primary">trmB</name>
    <name evidence="10" type="ORF">EDD72_10846</name>
</gene>
<dbReference type="Proteomes" id="UP000295788">
    <property type="component" value="Unassembled WGS sequence"/>
</dbReference>
<dbReference type="AlphaFoldDB" id="A0A4R3KGK8"/>
<comment type="pathway">
    <text evidence="7 9">tRNA modification; N(7)-methylguanine-tRNA biosynthesis.</text>
</comment>
<keyword evidence="11" id="KW-1185">Reference proteome</keyword>
<comment type="caution">
    <text evidence="9">Lacks conserved residue(s) required for the propagation of feature annotation.</text>
</comment>
<evidence type="ECO:0000256" key="6">
    <source>
        <dbReference type="ARBA" id="ARBA00022694"/>
    </source>
</evidence>
<keyword evidence="5 9" id="KW-0949">S-adenosyl-L-methionine</keyword>
<sequence length="215" mass="25778">MRLRKKPWVKDEIFQYTSYSVKEPREWKGKWRTLFGNDYPIHVEFGTGRGNFITTLAKQNPEINYIALEQKQEVLVQAVRKAVALELKNIRFILGNANFVLDFFSDDEIARIYLNFVDPWPKNRHAKRRLTHQNYLNMYQQILQKNGSIHLKTDNEILFEFSLNELSLHPFYQLHDISLNLYRNEENLEKHVQTEYELKFLEQGKPIYRLEATLI</sequence>
<dbReference type="GO" id="GO:0008176">
    <property type="term" value="F:tRNA (guanine(46)-N7)-methyltransferase activity"/>
    <property type="evidence" value="ECO:0007669"/>
    <property type="project" value="UniProtKB-UniRule"/>
</dbReference>
<evidence type="ECO:0000313" key="10">
    <source>
        <dbReference type="EMBL" id="TCS82556.1"/>
    </source>
</evidence>
<evidence type="ECO:0000256" key="2">
    <source>
        <dbReference type="ARBA" id="ARBA00003015"/>
    </source>
</evidence>
<feature type="binding site" evidence="9">
    <location>
        <position position="69"/>
    </location>
    <ligand>
        <name>S-adenosyl-L-methionine</name>
        <dbReference type="ChEBI" id="CHEBI:59789"/>
    </ligand>
</feature>
<evidence type="ECO:0000256" key="4">
    <source>
        <dbReference type="ARBA" id="ARBA00022679"/>
    </source>
</evidence>
<accession>A0A4R3KGK8</accession>
<dbReference type="FunFam" id="3.40.50.150:FF:000035">
    <property type="entry name" value="tRNA (guanine-N(7)-)-methyltransferase"/>
    <property type="match status" value="1"/>
</dbReference>
<reference evidence="10 11" key="1">
    <citation type="submission" date="2019-03" db="EMBL/GenBank/DDBJ databases">
        <title>Genomic Encyclopedia of Type Strains, Phase IV (KMG-IV): sequencing the most valuable type-strain genomes for metagenomic binning, comparative biology and taxonomic classification.</title>
        <authorList>
            <person name="Goeker M."/>
        </authorList>
    </citation>
    <scope>NUCLEOTIDE SEQUENCE [LARGE SCALE GENOMIC DNA]</scope>
    <source>
        <strain evidence="10 11">DSM 23802</strain>
    </source>
</reference>
<dbReference type="GO" id="GO:0043527">
    <property type="term" value="C:tRNA methyltransferase complex"/>
    <property type="evidence" value="ECO:0007669"/>
    <property type="project" value="TreeGrafter"/>
</dbReference>
<evidence type="ECO:0000256" key="7">
    <source>
        <dbReference type="ARBA" id="ARBA00060552"/>
    </source>
</evidence>
<keyword evidence="6 9" id="KW-0819">tRNA processing</keyword>
<dbReference type="RefSeq" id="WP_132768620.1">
    <property type="nucleotide sequence ID" value="NZ_SMAB01000008.1"/>
</dbReference>
<comment type="catalytic activity">
    <reaction evidence="1 9">
        <text>guanosine(46) in tRNA + S-adenosyl-L-methionine = N(7)-methylguanosine(46) in tRNA + S-adenosyl-L-homocysteine</text>
        <dbReference type="Rhea" id="RHEA:42708"/>
        <dbReference type="Rhea" id="RHEA-COMP:10188"/>
        <dbReference type="Rhea" id="RHEA-COMP:10189"/>
        <dbReference type="ChEBI" id="CHEBI:57856"/>
        <dbReference type="ChEBI" id="CHEBI:59789"/>
        <dbReference type="ChEBI" id="CHEBI:74269"/>
        <dbReference type="ChEBI" id="CHEBI:74480"/>
        <dbReference type="EC" id="2.1.1.33"/>
    </reaction>
</comment>
<feature type="binding site" evidence="9">
    <location>
        <position position="154"/>
    </location>
    <ligand>
        <name>substrate</name>
    </ligand>
</feature>
<dbReference type="InterPro" id="IPR029063">
    <property type="entry name" value="SAM-dependent_MTases_sf"/>
</dbReference>
<dbReference type="InterPro" id="IPR003358">
    <property type="entry name" value="tRNA_(Gua-N-7)_MeTrfase_Trmb"/>
</dbReference>
<dbReference type="PROSITE" id="PS51625">
    <property type="entry name" value="SAM_MT_TRMB"/>
    <property type="match status" value="1"/>
</dbReference>
<dbReference type="NCBIfam" id="TIGR00091">
    <property type="entry name" value="tRNA (guanosine(46)-N7)-methyltransferase TrmB"/>
    <property type="match status" value="1"/>
</dbReference>
<feature type="binding site" evidence="9">
    <location>
        <position position="96"/>
    </location>
    <ligand>
        <name>S-adenosyl-L-methionine</name>
        <dbReference type="ChEBI" id="CHEBI:59789"/>
    </ligand>
</feature>
<evidence type="ECO:0000256" key="1">
    <source>
        <dbReference type="ARBA" id="ARBA00000142"/>
    </source>
</evidence>
<dbReference type="OrthoDB" id="9802090at2"/>
<dbReference type="InterPro" id="IPR055361">
    <property type="entry name" value="tRNA_methyltr_TrmB_bact"/>
</dbReference>
<evidence type="ECO:0000256" key="3">
    <source>
        <dbReference type="ARBA" id="ARBA00022603"/>
    </source>
</evidence>
<dbReference type="UniPathway" id="UPA00989"/>
<evidence type="ECO:0000256" key="9">
    <source>
        <dbReference type="HAMAP-Rule" id="MF_01057"/>
    </source>
</evidence>
<feature type="binding site" evidence="9">
    <location>
        <position position="44"/>
    </location>
    <ligand>
        <name>S-adenosyl-L-methionine</name>
        <dbReference type="ChEBI" id="CHEBI:59789"/>
    </ligand>
</feature>
<organism evidence="10 11">
    <name type="scientific">Tepidibacillus fermentans</name>
    <dbReference type="NCBI Taxonomy" id="1281767"/>
    <lineage>
        <taxon>Bacteria</taxon>
        <taxon>Bacillati</taxon>
        <taxon>Bacillota</taxon>
        <taxon>Bacilli</taxon>
        <taxon>Bacillales</taxon>
        <taxon>Bacillaceae</taxon>
        <taxon>Tepidibacillus</taxon>
    </lineage>
</organism>
<name>A0A4R3KGK8_9BACI</name>
<dbReference type="Gene3D" id="3.40.50.150">
    <property type="entry name" value="Vaccinia Virus protein VP39"/>
    <property type="match status" value="1"/>
</dbReference>
<dbReference type="SUPFAM" id="SSF53335">
    <property type="entry name" value="S-adenosyl-L-methionine-dependent methyltransferases"/>
    <property type="match status" value="1"/>
</dbReference>
<dbReference type="EC" id="2.1.1.33" evidence="9"/>
<comment type="caution">
    <text evidence="10">The sequence shown here is derived from an EMBL/GenBank/DDBJ whole genome shotgun (WGS) entry which is preliminary data.</text>
</comment>
<dbReference type="HAMAP" id="MF_01057">
    <property type="entry name" value="tRNA_methyltr_TrmB"/>
    <property type="match status" value="1"/>
</dbReference>
<dbReference type="Pfam" id="PF02390">
    <property type="entry name" value="Methyltransf_4"/>
    <property type="match status" value="1"/>
</dbReference>